<dbReference type="RefSeq" id="WP_397273686.1">
    <property type="nucleotide sequence ID" value="NZ_CABPSD010000011.1"/>
</dbReference>
<dbReference type="AlphaFoldDB" id="A0A5E4X063"/>
<name>A0A5E4X063_9BURK</name>
<accession>A0A5E4X063</accession>
<evidence type="ECO:0000313" key="2">
    <source>
        <dbReference type="Proteomes" id="UP000368474"/>
    </source>
</evidence>
<dbReference type="NCBIfam" id="NF041295">
    <property type="entry name" value="dynobact_RiPP"/>
    <property type="match status" value="1"/>
</dbReference>
<gene>
    <name evidence="1" type="ORF">PMO31116_03541</name>
</gene>
<reference evidence="1 2" key="1">
    <citation type="submission" date="2019-08" db="EMBL/GenBank/DDBJ databases">
        <authorList>
            <person name="Peeters C."/>
        </authorList>
    </citation>
    <scope>NUCLEOTIDE SEQUENCE [LARGE SCALE GENOMIC DNA]</scope>
    <source>
        <strain evidence="1 2">LMG 31116</strain>
    </source>
</reference>
<sequence>MNNPETQDLTSPLWNCALLDAFGGQARAEFVSGQVIPSRYRDRLDRESVCSYHWNGNVHTYHYFKEVR</sequence>
<dbReference type="EMBL" id="CABPSD010000011">
    <property type="protein sequence ID" value="VVE29677.1"/>
    <property type="molecule type" value="Genomic_DNA"/>
</dbReference>
<dbReference type="Proteomes" id="UP000368474">
    <property type="component" value="Unassembled WGS sequence"/>
</dbReference>
<keyword evidence="2" id="KW-1185">Reference proteome</keyword>
<organism evidence="1 2">
    <name type="scientific">Pandoraea morbifera</name>
    <dbReference type="NCBI Taxonomy" id="2508300"/>
    <lineage>
        <taxon>Bacteria</taxon>
        <taxon>Pseudomonadati</taxon>
        <taxon>Pseudomonadota</taxon>
        <taxon>Betaproteobacteria</taxon>
        <taxon>Burkholderiales</taxon>
        <taxon>Burkholderiaceae</taxon>
        <taxon>Pandoraea</taxon>
    </lineage>
</organism>
<proteinExistence type="predicted"/>
<protein>
    <submittedName>
        <fullName evidence="1">Uncharacterized protein</fullName>
    </submittedName>
</protein>
<evidence type="ECO:0000313" key="1">
    <source>
        <dbReference type="EMBL" id="VVE29677.1"/>
    </source>
</evidence>